<dbReference type="VEuPathDB" id="TrichDB:TRFO_38047"/>
<keyword evidence="4" id="KW-1185">Reference proteome</keyword>
<comment type="caution">
    <text evidence="3">The sequence shown here is derived from an EMBL/GenBank/DDBJ whole genome shotgun (WGS) entry which is preliminary data.</text>
</comment>
<evidence type="ECO:0000313" key="4">
    <source>
        <dbReference type="Proteomes" id="UP000179807"/>
    </source>
</evidence>
<protein>
    <submittedName>
        <fullName evidence="3">Uncharacterized protein</fullName>
    </submittedName>
</protein>
<dbReference type="RefSeq" id="XP_068348938.1">
    <property type="nucleotide sequence ID" value="XM_068511807.1"/>
</dbReference>
<organism evidence="3 4">
    <name type="scientific">Tritrichomonas foetus</name>
    <dbReference type="NCBI Taxonomy" id="1144522"/>
    <lineage>
        <taxon>Eukaryota</taxon>
        <taxon>Metamonada</taxon>
        <taxon>Parabasalia</taxon>
        <taxon>Tritrichomonadida</taxon>
        <taxon>Tritrichomonadidae</taxon>
        <taxon>Tritrichomonas</taxon>
    </lineage>
</organism>
<dbReference type="Proteomes" id="UP000179807">
    <property type="component" value="Unassembled WGS sequence"/>
</dbReference>
<dbReference type="GeneID" id="94846511"/>
<feature type="region of interest" description="Disordered" evidence="2">
    <location>
        <begin position="575"/>
        <end position="625"/>
    </location>
</feature>
<evidence type="ECO:0000256" key="1">
    <source>
        <dbReference type="SAM" id="Coils"/>
    </source>
</evidence>
<feature type="coiled-coil region" evidence="1">
    <location>
        <begin position="414"/>
        <end position="441"/>
    </location>
</feature>
<evidence type="ECO:0000256" key="2">
    <source>
        <dbReference type="SAM" id="MobiDB-lite"/>
    </source>
</evidence>
<feature type="compositionally biased region" description="Acidic residues" evidence="2">
    <location>
        <begin position="607"/>
        <end position="619"/>
    </location>
</feature>
<name>A0A1J4JAV5_9EUKA</name>
<gene>
    <name evidence="3" type="ORF">TRFO_38047</name>
</gene>
<feature type="compositionally biased region" description="Basic and acidic residues" evidence="2">
    <location>
        <begin position="659"/>
        <end position="675"/>
    </location>
</feature>
<sequence>MSDRLFLFPETLDTNPSSFLQTAIATISRPFKVDNFKLFTFIECIDEDNIPFVTAPVSFPGKSVMLYQYRFTGKLPDFEKLGFELYPTENGEVLYLSHKSFSILSTKYRSISIKSGHWPDVANEYRQLAAFSHIDIIPPLSQSTLRSHPPMEQILKLFRANYDISENGNLTLPILYLEVVSLLKAFCFAPPGIYTSPDGSSFYFGAIRPAISAFHEKCFTSKLIGNCCLTPATVKQLRAMLRFVKDSLSSFGYESGSDFHSFLSALHKFQSDNGLPEDNCNETTIQIIWKVLLSKNSDPITALAHVGVPIKIDTSSENEKIGELNSNGCDEAGKKLASGLSKIISSLPAPGNSVVTAQRHLLSTARSAAEQFRGVNIEIHQLEGRIETVKQFAQNINEKADNASKVAENSLNVINGLSEMNQFATARIEEAKIEMNQELKRTNTLVIIFFVLILAYFIQRFHIGDVSKYGQKIGNMTLINQTILNTTAINLTLENLTQNVNNTVDNITMENLTIQNDTNEINLTDQSVNDTLDNIASAIYISENVTETSDTLIHKSNEKIGEKNENETDIIDVITNKEENTTENNNENETESNIENESENNYQNDYTENDNENEIENNNENETRNNFENEIENNIENDTENNIEYEYKDANNDENMDLNDIKNENQNDLKEAQTGKVDDVEIEIESENQHENPVNYQHEEI</sequence>
<dbReference type="OrthoDB" id="10553266at2759"/>
<dbReference type="AlphaFoldDB" id="A0A1J4JAV5"/>
<accession>A0A1J4JAV5</accession>
<reference evidence="3" key="1">
    <citation type="submission" date="2016-10" db="EMBL/GenBank/DDBJ databases">
        <authorList>
            <person name="Benchimol M."/>
            <person name="Almeida L.G."/>
            <person name="Vasconcelos A.T."/>
            <person name="Perreira-Neves A."/>
            <person name="Rosa I.A."/>
            <person name="Tasca T."/>
            <person name="Bogo M.R."/>
            <person name="de Souza W."/>
        </authorList>
    </citation>
    <scope>NUCLEOTIDE SEQUENCE [LARGE SCALE GENOMIC DNA]</scope>
    <source>
        <strain evidence="3">K</strain>
    </source>
</reference>
<feature type="compositionally biased region" description="Acidic residues" evidence="2">
    <location>
        <begin position="586"/>
        <end position="598"/>
    </location>
</feature>
<dbReference type="EMBL" id="MLAK01001220">
    <property type="protein sequence ID" value="OHS95801.1"/>
    <property type="molecule type" value="Genomic_DNA"/>
</dbReference>
<evidence type="ECO:0000313" key="3">
    <source>
        <dbReference type="EMBL" id="OHS95801.1"/>
    </source>
</evidence>
<proteinExistence type="predicted"/>
<feature type="region of interest" description="Disordered" evidence="2">
    <location>
        <begin position="653"/>
        <end position="675"/>
    </location>
</feature>
<keyword evidence="1" id="KW-0175">Coiled coil</keyword>